<sequence length="262" mass="28839">MKNKFNLLFTLLFSAMALYSYGQKSLNNNQKEMKTKRILFVLTSVDEVKATGHKTGVWIEEFAAPYYLMLNHGLEITLATPKGGKAPIDPKSLLPDFSTADVQKFTADKEAINRLNHTLKLADLNINDYDAVYYPGGHGPMWDLPENKLSINIIETFYAKGKPVALVCHAPAALQNVKAPNGEPLVKGKKISAFTNTEEVAGKSTAETPYSLEDMLKEKGADYVRTEDWKPFAIADGNLITGQNPASAELVGKKILEALGFN</sequence>
<dbReference type="InterPro" id="IPR029062">
    <property type="entry name" value="Class_I_gatase-like"/>
</dbReference>
<gene>
    <name evidence="6" type="ORF">O0955_13745</name>
</gene>
<keyword evidence="6" id="KW-0315">Glutamine amidotransferase</keyword>
<organism evidence="6 7">
    <name type="scientific">Pedobacter punctiformis</name>
    <dbReference type="NCBI Taxonomy" id="3004097"/>
    <lineage>
        <taxon>Bacteria</taxon>
        <taxon>Pseudomonadati</taxon>
        <taxon>Bacteroidota</taxon>
        <taxon>Sphingobacteriia</taxon>
        <taxon>Sphingobacteriales</taxon>
        <taxon>Sphingobacteriaceae</taxon>
        <taxon>Pedobacter</taxon>
    </lineage>
</organism>
<dbReference type="InterPro" id="IPR050325">
    <property type="entry name" value="Prot/Nucl_acid_deglycase"/>
</dbReference>
<reference evidence="6" key="1">
    <citation type="submission" date="2022-12" db="EMBL/GenBank/DDBJ databases">
        <title>Genome sequence of HCMS5-2.</title>
        <authorList>
            <person name="Woo H."/>
        </authorList>
    </citation>
    <scope>NUCLEOTIDE SEQUENCE</scope>
    <source>
        <strain evidence="6">HCMS5-2</strain>
    </source>
</reference>
<keyword evidence="4" id="KW-0732">Signal</keyword>
<dbReference type="PANTHER" id="PTHR48094">
    <property type="entry name" value="PROTEIN/NUCLEIC ACID DEGLYCASE DJ-1-RELATED"/>
    <property type="match status" value="1"/>
</dbReference>
<evidence type="ECO:0000256" key="3">
    <source>
        <dbReference type="ARBA" id="ARBA00038493"/>
    </source>
</evidence>
<keyword evidence="1" id="KW-0346">Stress response</keyword>
<evidence type="ECO:0000313" key="7">
    <source>
        <dbReference type="Proteomes" id="UP001144347"/>
    </source>
</evidence>
<evidence type="ECO:0000256" key="2">
    <source>
        <dbReference type="ARBA" id="ARBA00023239"/>
    </source>
</evidence>
<dbReference type="PANTHER" id="PTHR48094:SF11">
    <property type="entry name" value="GLUTATHIONE-INDEPENDENT GLYOXALASE HSP31-RELATED"/>
    <property type="match status" value="1"/>
</dbReference>
<dbReference type="CDD" id="cd03141">
    <property type="entry name" value="GATase1_Hsp31_like"/>
    <property type="match status" value="1"/>
</dbReference>
<dbReference type="RefSeq" id="WP_269428123.1">
    <property type="nucleotide sequence ID" value="NZ_JAPWGM010000004.1"/>
</dbReference>
<dbReference type="EMBL" id="JAPWGM010000004">
    <property type="protein sequence ID" value="MCZ4245071.1"/>
    <property type="molecule type" value="Genomic_DNA"/>
</dbReference>
<proteinExistence type="inferred from homology"/>
<comment type="caution">
    <text evidence="6">The sequence shown here is derived from an EMBL/GenBank/DDBJ whole genome shotgun (WGS) entry which is preliminary data.</text>
</comment>
<evidence type="ECO:0000256" key="4">
    <source>
        <dbReference type="SAM" id="SignalP"/>
    </source>
</evidence>
<dbReference type="InterPro" id="IPR002818">
    <property type="entry name" value="DJ-1/PfpI"/>
</dbReference>
<evidence type="ECO:0000313" key="6">
    <source>
        <dbReference type="EMBL" id="MCZ4245071.1"/>
    </source>
</evidence>
<feature type="signal peptide" evidence="4">
    <location>
        <begin position="1"/>
        <end position="22"/>
    </location>
</feature>
<dbReference type="Proteomes" id="UP001144347">
    <property type="component" value="Unassembled WGS sequence"/>
</dbReference>
<evidence type="ECO:0000256" key="1">
    <source>
        <dbReference type="ARBA" id="ARBA00023016"/>
    </source>
</evidence>
<dbReference type="SUPFAM" id="SSF52317">
    <property type="entry name" value="Class I glutamine amidotransferase-like"/>
    <property type="match status" value="1"/>
</dbReference>
<name>A0ABT4LAX0_9SPHI</name>
<dbReference type="Gene3D" id="3.40.50.880">
    <property type="match status" value="1"/>
</dbReference>
<keyword evidence="2" id="KW-0456">Lyase</keyword>
<comment type="similarity">
    <text evidence="3">Belongs to the peptidase C56 family. HSP31-like subfamily.</text>
</comment>
<accession>A0ABT4LAX0</accession>
<feature type="domain" description="DJ-1/PfpI" evidence="5">
    <location>
        <begin position="61"/>
        <end position="257"/>
    </location>
</feature>
<keyword evidence="7" id="KW-1185">Reference proteome</keyword>
<feature type="chain" id="PRO_5046311635" evidence="4">
    <location>
        <begin position="23"/>
        <end position="262"/>
    </location>
</feature>
<evidence type="ECO:0000259" key="5">
    <source>
        <dbReference type="Pfam" id="PF01965"/>
    </source>
</evidence>
<dbReference type="Pfam" id="PF01965">
    <property type="entry name" value="DJ-1_PfpI"/>
    <property type="match status" value="1"/>
</dbReference>
<protein>
    <submittedName>
        <fullName evidence="6">Type 1 glutamine amidotransferase domain-containing protein</fullName>
    </submittedName>
</protein>